<name>A0ABR2K724_9EUKA</name>
<dbReference type="InterPro" id="IPR007259">
    <property type="entry name" value="GCP"/>
</dbReference>
<accession>A0ABR2K724</accession>
<sequence length="580" mass="66391">MNERKDPHLSIYLNKITPLKIELVSEEFLVESLRSLFFHLSSSEFIREENGIFTLDKNVGTIDHTAASLSSLLSFPLKAASNFYSIKLFVTRVSRSSLQSVLQEAVEKNVITPFYQSLEKVKTKSLLQFIFQMRPIFLELNSALELVNSAHPIEIAFAKARSGSKQMMNISVMCLHLFFELCKEAINVHNSAVLRAPDFFIHIDEKNVVNVIDLPTAVPKEFADDIARAATALLIKAPPMKIEKPTSNEENIPDNVQDSISYQMPQNIISFELLLPSEVPVAETPNEAISNFRAAAWSISLPRAPHDEKAESESYSSLDEAVKRILLSPLWEPAKKSQKELVTFILKDQNLLDVIELLSSLYLMKRGDIHINYVNGYYRYDQATILFQQYLKSVPFFEYRFIPPNSIAVVIPSRLRRIITSSQLKIYLKYYQWILKIRIIIYRLATMKFGRKYTELRMHLNQFFISLYQITFSAIETGLFKLTNRLNNAAQFEELINAHNDFVDYMSIAILSDQDSISSEILAIFDFATNFCDHASEMDVDELHQNYQQFISFKTFLNSLLAIPAKKNPEGMVATLLNAI</sequence>
<proteinExistence type="predicted"/>
<keyword evidence="2" id="KW-0963">Cytoplasm</keyword>
<comment type="caution">
    <text evidence="5">The sequence shown here is derived from an EMBL/GenBank/DDBJ whole genome shotgun (WGS) entry which is preliminary data.</text>
</comment>
<comment type="subcellular location">
    <subcellularLocation>
        <location evidence="1">Cytoplasm</location>
        <location evidence="1">Cytoskeleton</location>
    </subcellularLocation>
</comment>
<gene>
    <name evidence="5" type="ORF">M9Y10_042179</name>
</gene>
<evidence type="ECO:0000256" key="4">
    <source>
        <dbReference type="ARBA" id="ARBA00023212"/>
    </source>
</evidence>
<dbReference type="EMBL" id="JAPFFF010000007">
    <property type="protein sequence ID" value="KAK8886711.1"/>
    <property type="molecule type" value="Genomic_DNA"/>
</dbReference>
<reference evidence="5 6" key="1">
    <citation type="submission" date="2024-04" db="EMBL/GenBank/DDBJ databases">
        <title>Tritrichomonas musculus Genome.</title>
        <authorList>
            <person name="Alves-Ferreira E."/>
            <person name="Grigg M."/>
            <person name="Lorenzi H."/>
            <person name="Galac M."/>
        </authorList>
    </citation>
    <scope>NUCLEOTIDE SEQUENCE [LARGE SCALE GENOMIC DNA]</scope>
    <source>
        <strain evidence="5 6">EAF2021</strain>
    </source>
</reference>
<evidence type="ECO:0008006" key="7">
    <source>
        <dbReference type="Google" id="ProtNLM"/>
    </source>
</evidence>
<dbReference type="PANTHER" id="PTHR19302:SF33">
    <property type="entry name" value="GAMMA-TUBULIN COMPLEX COMPONENT 5"/>
    <property type="match status" value="1"/>
</dbReference>
<dbReference type="InterPro" id="IPR042241">
    <property type="entry name" value="GCP_C_sf"/>
</dbReference>
<evidence type="ECO:0000256" key="3">
    <source>
        <dbReference type="ARBA" id="ARBA00022701"/>
    </source>
</evidence>
<evidence type="ECO:0000313" key="5">
    <source>
        <dbReference type="EMBL" id="KAK8886711.1"/>
    </source>
</evidence>
<evidence type="ECO:0000256" key="1">
    <source>
        <dbReference type="ARBA" id="ARBA00004245"/>
    </source>
</evidence>
<evidence type="ECO:0000256" key="2">
    <source>
        <dbReference type="ARBA" id="ARBA00022490"/>
    </source>
</evidence>
<keyword evidence="6" id="KW-1185">Reference proteome</keyword>
<protein>
    <recommendedName>
        <fullName evidence="7">Spindle pole body component</fullName>
    </recommendedName>
</protein>
<dbReference type="PANTHER" id="PTHR19302">
    <property type="entry name" value="GAMMA TUBULIN COMPLEX PROTEIN"/>
    <property type="match status" value="1"/>
</dbReference>
<keyword evidence="4" id="KW-0206">Cytoskeleton</keyword>
<evidence type="ECO:0000313" key="6">
    <source>
        <dbReference type="Proteomes" id="UP001470230"/>
    </source>
</evidence>
<keyword evidence="3" id="KW-0493">Microtubule</keyword>
<dbReference type="Gene3D" id="1.20.120.1900">
    <property type="entry name" value="Gamma-tubulin complex, C-terminal domain"/>
    <property type="match status" value="1"/>
</dbReference>
<organism evidence="5 6">
    <name type="scientific">Tritrichomonas musculus</name>
    <dbReference type="NCBI Taxonomy" id="1915356"/>
    <lineage>
        <taxon>Eukaryota</taxon>
        <taxon>Metamonada</taxon>
        <taxon>Parabasalia</taxon>
        <taxon>Tritrichomonadida</taxon>
        <taxon>Tritrichomonadidae</taxon>
        <taxon>Tritrichomonas</taxon>
    </lineage>
</organism>
<dbReference type="Proteomes" id="UP001470230">
    <property type="component" value="Unassembled WGS sequence"/>
</dbReference>